<dbReference type="EMBL" id="JACGWK010000009">
    <property type="protein sequence ID" value="KAL0333699.1"/>
    <property type="molecule type" value="Genomic_DNA"/>
</dbReference>
<dbReference type="InterPro" id="IPR002110">
    <property type="entry name" value="Ankyrin_rpt"/>
</dbReference>
<dbReference type="PROSITE" id="PS50297">
    <property type="entry name" value="ANK_REP_REGION"/>
    <property type="match status" value="2"/>
</dbReference>
<gene>
    <name evidence="2" type="ORF">Sangu_1526100</name>
</gene>
<dbReference type="Pfam" id="PF12796">
    <property type="entry name" value="Ank_2"/>
    <property type="match status" value="1"/>
</dbReference>
<name>A0AAW2MSE5_9LAMI</name>
<reference evidence="2" key="1">
    <citation type="submission" date="2020-06" db="EMBL/GenBank/DDBJ databases">
        <authorList>
            <person name="Li T."/>
            <person name="Hu X."/>
            <person name="Zhang T."/>
            <person name="Song X."/>
            <person name="Zhang H."/>
            <person name="Dai N."/>
            <person name="Sheng W."/>
            <person name="Hou X."/>
            <person name="Wei L."/>
        </authorList>
    </citation>
    <scope>NUCLEOTIDE SEQUENCE</scope>
    <source>
        <strain evidence="2">G01</strain>
        <tissue evidence="2">Leaf</tissue>
    </source>
</reference>
<sequence length="137" mass="15194">MKSVEQGRQSWSIPLYKSLNQGNWEAVKTIIDQQPEAITASLTQFEETPLHVAVKAGQGLTFLMKLLHFMPPEALALRDSFGDTALHVAALVGNIQAARLFVDRNIDLPTIGNAYGNLPVHLATMRGHREMTLYLLL</sequence>
<proteinExistence type="predicted"/>
<reference evidence="2" key="2">
    <citation type="journal article" date="2024" name="Plant">
        <title>Genomic evolution and insights into agronomic trait innovations of Sesamum species.</title>
        <authorList>
            <person name="Miao H."/>
            <person name="Wang L."/>
            <person name="Qu L."/>
            <person name="Liu H."/>
            <person name="Sun Y."/>
            <person name="Le M."/>
            <person name="Wang Q."/>
            <person name="Wei S."/>
            <person name="Zheng Y."/>
            <person name="Lin W."/>
            <person name="Duan Y."/>
            <person name="Cao H."/>
            <person name="Xiong S."/>
            <person name="Wang X."/>
            <person name="Wei L."/>
            <person name="Li C."/>
            <person name="Ma Q."/>
            <person name="Ju M."/>
            <person name="Zhao R."/>
            <person name="Li G."/>
            <person name="Mu C."/>
            <person name="Tian Q."/>
            <person name="Mei H."/>
            <person name="Zhang T."/>
            <person name="Gao T."/>
            <person name="Zhang H."/>
        </authorList>
    </citation>
    <scope>NUCLEOTIDE SEQUENCE</scope>
    <source>
        <strain evidence="2">G01</strain>
    </source>
</reference>
<evidence type="ECO:0000313" key="2">
    <source>
        <dbReference type="EMBL" id="KAL0333699.1"/>
    </source>
</evidence>
<dbReference type="Gene3D" id="1.25.40.20">
    <property type="entry name" value="Ankyrin repeat-containing domain"/>
    <property type="match status" value="1"/>
</dbReference>
<dbReference type="InterPro" id="IPR036770">
    <property type="entry name" value="Ankyrin_rpt-contain_sf"/>
</dbReference>
<keyword evidence="1" id="KW-0040">ANK repeat</keyword>
<comment type="caution">
    <text evidence="2">The sequence shown here is derived from an EMBL/GenBank/DDBJ whole genome shotgun (WGS) entry which is preliminary data.</text>
</comment>
<dbReference type="PROSITE" id="PS50088">
    <property type="entry name" value="ANK_REPEAT"/>
    <property type="match status" value="2"/>
</dbReference>
<dbReference type="AlphaFoldDB" id="A0AAW2MSE5"/>
<feature type="repeat" description="ANK" evidence="1">
    <location>
        <begin position="115"/>
        <end position="137"/>
    </location>
</feature>
<dbReference type="PANTHER" id="PTHR47303:SF1">
    <property type="entry name" value="NF-KAPPA-B INHIBITOR BETA"/>
    <property type="match status" value="1"/>
</dbReference>
<dbReference type="SMART" id="SM00248">
    <property type="entry name" value="ANK"/>
    <property type="match status" value="3"/>
</dbReference>
<organism evidence="2">
    <name type="scientific">Sesamum angustifolium</name>
    <dbReference type="NCBI Taxonomy" id="2727405"/>
    <lineage>
        <taxon>Eukaryota</taxon>
        <taxon>Viridiplantae</taxon>
        <taxon>Streptophyta</taxon>
        <taxon>Embryophyta</taxon>
        <taxon>Tracheophyta</taxon>
        <taxon>Spermatophyta</taxon>
        <taxon>Magnoliopsida</taxon>
        <taxon>eudicotyledons</taxon>
        <taxon>Gunneridae</taxon>
        <taxon>Pentapetalae</taxon>
        <taxon>asterids</taxon>
        <taxon>lamiids</taxon>
        <taxon>Lamiales</taxon>
        <taxon>Pedaliaceae</taxon>
        <taxon>Sesamum</taxon>
    </lineage>
</organism>
<accession>A0AAW2MSE5</accession>
<evidence type="ECO:0000256" key="1">
    <source>
        <dbReference type="PROSITE-ProRule" id="PRU00023"/>
    </source>
</evidence>
<dbReference type="SUPFAM" id="SSF48403">
    <property type="entry name" value="Ankyrin repeat"/>
    <property type="match status" value="1"/>
</dbReference>
<protein>
    <submittedName>
        <fullName evidence="2">Uncharacterized protein</fullName>
    </submittedName>
</protein>
<dbReference type="PANTHER" id="PTHR47303">
    <property type="match status" value="1"/>
</dbReference>
<feature type="repeat" description="ANK" evidence="1">
    <location>
        <begin position="81"/>
        <end position="113"/>
    </location>
</feature>